<evidence type="ECO:0000259" key="1">
    <source>
        <dbReference type="PROSITE" id="PS51725"/>
    </source>
</evidence>
<dbReference type="InterPro" id="IPR007138">
    <property type="entry name" value="ABM_dom"/>
</dbReference>
<dbReference type="PROSITE" id="PS51725">
    <property type="entry name" value="ABM"/>
    <property type="match status" value="1"/>
</dbReference>
<comment type="caution">
    <text evidence="2">The sequence shown here is derived from an EMBL/GenBank/DDBJ whole genome shotgun (WGS) entry which is preliminary data.</text>
</comment>
<protein>
    <recommendedName>
        <fullName evidence="1">ABM domain-containing protein</fullName>
    </recommendedName>
</protein>
<dbReference type="SUPFAM" id="SSF54909">
    <property type="entry name" value="Dimeric alpha+beta barrel"/>
    <property type="match status" value="1"/>
</dbReference>
<sequence length="149" mass="16769">MVALQDQPRLAQHPEVMRARGLLHRQVERAAGALPVLGVGRELGHDAAAGVVGPVGIYGFARPKPERADELERLLLSFVEPTRAEPGSMQYQVHRDAADPGTLVFYELWRSADDLRAHLARPELAHFQQHRMDYLREDLEIHWLTPLSA</sequence>
<dbReference type="Proteomes" id="UP001499843">
    <property type="component" value="Unassembled WGS sequence"/>
</dbReference>
<evidence type="ECO:0000313" key="2">
    <source>
        <dbReference type="EMBL" id="GAA2213848.1"/>
    </source>
</evidence>
<reference evidence="2 3" key="1">
    <citation type="journal article" date="2019" name="Int. J. Syst. Evol. Microbiol.">
        <title>The Global Catalogue of Microorganisms (GCM) 10K type strain sequencing project: providing services to taxonomists for standard genome sequencing and annotation.</title>
        <authorList>
            <consortium name="The Broad Institute Genomics Platform"/>
            <consortium name="The Broad Institute Genome Sequencing Center for Infectious Disease"/>
            <person name="Wu L."/>
            <person name="Ma J."/>
        </authorList>
    </citation>
    <scope>NUCLEOTIDE SEQUENCE [LARGE SCALE GENOMIC DNA]</scope>
    <source>
        <strain evidence="2 3">JCM 16114</strain>
    </source>
</reference>
<dbReference type="InterPro" id="IPR011008">
    <property type="entry name" value="Dimeric_a/b-barrel"/>
</dbReference>
<dbReference type="PANTHER" id="PTHR33336:SF3">
    <property type="entry name" value="ABM DOMAIN-CONTAINING PROTEIN"/>
    <property type="match status" value="1"/>
</dbReference>
<feature type="domain" description="ABM" evidence="1">
    <location>
        <begin position="55"/>
        <end position="143"/>
    </location>
</feature>
<dbReference type="Gene3D" id="3.30.70.100">
    <property type="match status" value="1"/>
</dbReference>
<dbReference type="InterPro" id="IPR050744">
    <property type="entry name" value="AI-2_Isomerase_LsrG"/>
</dbReference>
<name>A0ABN3CWH2_9ACTN</name>
<keyword evidence="3" id="KW-1185">Reference proteome</keyword>
<gene>
    <name evidence="2" type="ORF">GCM10009850_093110</name>
</gene>
<proteinExistence type="predicted"/>
<organism evidence="2 3">
    <name type="scientific">Nonomuraea monospora</name>
    <dbReference type="NCBI Taxonomy" id="568818"/>
    <lineage>
        <taxon>Bacteria</taxon>
        <taxon>Bacillati</taxon>
        <taxon>Actinomycetota</taxon>
        <taxon>Actinomycetes</taxon>
        <taxon>Streptosporangiales</taxon>
        <taxon>Streptosporangiaceae</taxon>
        <taxon>Nonomuraea</taxon>
    </lineage>
</organism>
<accession>A0ABN3CWH2</accession>
<evidence type="ECO:0000313" key="3">
    <source>
        <dbReference type="Proteomes" id="UP001499843"/>
    </source>
</evidence>
<dbReference type="PANTHER" id="PTHR33336">
    <property type="entry name" value="QUINOL MONOOXYGENASE YGIN-RELATED"/>
    <property type="match status" value="1"/>
</dbReference>
<dbReference type="EMBL" id="BAAAQX010000036">
    <property type="protein sequence ID" value="GAA2213848.1"/>
    <property type="molecule type" value="Genomic_DNA"/>
</dbReference>
<dbReference type="Pfam" id="PF03992">
    <property type="entry name" value="ABM"/>
    <property type="match status" value="1"/>
</dbReference>